<dbReference type="InterPro" id="IPR003593">
    <property type="entry name" value="AAA+_ATPase"/>
</dbReference>
<dbReference type="AlphaFoldDB" id="A0A1M6R902"/>
<dbReference type="InterPro" id="IPR003439">
    <property type="entry name" value="ABC_transporter-like_ATP-bd"/>
</dbReference>
<sequence>MIEIKGLRKKYDKENDIIFKDYIFEEGKSYCILGPSGSGKSTLLNLIAALTRPNKGRIVVNGQDLNLLSPIELDKFRFENIGFIPQELNLFDKFTVEDNLKILEVQGPLSSSIDDVLSWVGLSHKRKSKINKLSGGEKQRVAIARALLKSPKIMLCDEPTASLNTATALEIIKLIIKLHKEHKNTLIVVTHDDRLTQYFQETLEIRELLGSDEID</sequence>
<dbReference type="SMART" id="SM00382">
    <property type="entry name" value="AAA"/>
    <property type="match status" value="1"/>
</dbReference>
<protein>
    <submittedName>
        <fullName evidence="4">Putative ABC transport system ATP-binding protein</fullName>
    </submittedName>
</protein>
<dbReference type="EMBL" id="FRAI01000028">
    <property type="protein sequence ID" value="SHK28932.1"/>
    <property type="molecule type" value="Genomic_DNA"/>
</dbReference>
<reference evidence="5" key="1">
    <citation type="submission" date="2016-11" db="EMBL/GenBank/DDBJ databases">
        <authorList>
            <person name="Varghese N."/>
            <person name="Submissions S."/>
        </authorList>
    </citation>
    <scope>NUCLEOTIDE SEQUENCE [LARGE SCALE GENOMIC DNA]</scope>
    <source>
        <strain evidence="5">DSM 14826</strain>
    </source>
</reference>
<accession>A0A1M6R902</accession>
<keyword evidence="1" id="KW-0547">Nucleotide-binding</keyword>
<dbReference type="GO" id="GO:0005886">
    <property type="term" value="C:plasma membrane"/>
    <property type="evidence" value="ECO:0007669"/>
    <property type="project" value="TreeGrafter"/>
</dbReference>
<dbReference type="PROSITE" id="PS00211">
    <property type="entry name" value="ABC_TRANSPORTER_1"/>
    <property type="match status" value="1"/>
</dbReference>
<dbReference type="Proteomes" id="UP000243547">
    <property type="component" value="Unassembled WGS sequence"/>
</dbReference>
<keyword evidence="2 4" id="KW-0067">ATP-binding</keyword>
<dbReference type="Pfam" id="PF00005">
    <property type="entry name" value="ABC_tran"/>
    <property type="match status" value="1"/>
</dbReference>
<dbReference type="OrthoDB" id="9802264at2"/>
<evidence type="ECO:0000256" key="1">
    <source>
        <dbReference type="ARBA" id="ARBA00022741"/>
    </source>
</evidence>
<dbReference type="PANTHER" id="PTHR24220">
    <property type="entry name" value="IMPORT ATP-BINDING PROTEIN"/>
    <property type="match status" value="1"/>
</dbReference>
<dbReference type="GO" id="GO:0022857">
    <property type="term" value="F:transmembrane transporter activity"/>
    <property type="evidence" value="ECO:0007669"/>
    <property type="project" value="TreeGrafter"/>
</dbReference>
<evidence type="ECO:0000259" key="3">
    <source>
        <dbReference type="PROSITE" id="PS50893"/>
    </source>
</evidence>
<evidence type="ECO:0000256" key="2">
    <source>
        <dbReference type="ARBA" id="ARBA00022840"/>
    </source>
</evidence>
<gene>
    <name evidence="4" type="ORF">SAMN02745227_01976</name>
</gene>
<dbReference type="Gene3D" id="3.40.50.300">
    <property type="entry name" value="P-loop containing nucleotide triphosphate hydrolases"/>
    <property type="match status" value="1"/>
</dbReference>
<feature type="domain" description="ABC transporter" evidence="3">
    <location>
        <begin position="2"/>
        <end position="211"/>
    </location>
</feature>
<proteinExistence type="predicted"/>
<dbReference type="InterPro" id="IPR027417">
    <property type="entry name" value="P-loop_NTPase"/>
</dbReference>
<dbReference type="InterPro" id="IPR017871">
    <property type="entry name" value="ABC_transporter-like_CS"/>
</dbReference>
<evidence type="ECO:0000313" key="4">
    <source>
        <dbReference type="EMBL" id="SHK28932.1"/>
    </source>
</evidence>
<dbReference type="GO" id="GO:0005524">
    <property type="term" value="F:ATP binding"/>
    <property type="evidence" value="ECO:0007669"/>
    <property type="project" value="UniProtKB-KW"/>
</dbReference>
<name>A0A1M6R902_9FIRM</name>
<dbReference type="SUPFAM" id="SSF52540">
    <property type="entry name" value="P-loop containing nucleoside triphosphate hydrolases"/>
    <property type="match status" value="1"/>
</dbReference>
<evidence type="ECO:0000313" key="5">
    <source>
        <dbReference type="Proteomes" id="UP000243547"/>
    </source>
</evidence>
<dbReference type="GO" id="GO:0016887">
    <property type="term" value="F:ATP hydrolysis activity"/>
    <property type="evidence" value="ECO:0007669"/>
    <property type="project" value="InterPro"/>
</dbReference>
<dbReference type="RefSeq" id="WP_159429619.1">
    <property type="nucleotide sequence ID" value="NZ_FRAI01000028.1"/>
</dbReference>
<dbReference type="InterPro" id="IPR015854">
    <property type="entry name" value="ABC_transpr_LolD-like"/>
</dbReference>
<keyword evidence="5" id="KW-1185">Reference proteome</keyword>
<organism evidence="4 5">
    <name type="scientific">Anaerobranca californiensis DSM 14826</name>
    <dbReference type="NCBI Taxonomy" id="1120989"/>
    <lineage>
        <taxon>Bacteria</taxon>
        <taxon>Bacillati</taxon>
        <taxon>Bacillota</taxon>
        <taxon>Clostridia</taxon>
        <taxon>Eubacteriales</taxon>
        <taxon>Proteinivoracaceae</taxon>
        <taxon>Anaerobranca</taxon>
    </lineage>
</organism>
<dbReference type="PROSITE" id="PS50893">
    <property type="entry name" value="ABC_TRANSPORTER_2"/>
    <property type="match status" value="1"/>
</dbReference>
<dbReference type="STRING" id="1120989.SAMN02745227_01976"/>